<feature type="compositionally biased region" description="Basic and acidic residues" evidence="1">
    <location>
        <begin position="36"/>
        <end position="51"/>
    </location>
</feature>
<name>A0A9W8WNS5_9PLEO</name>
<comment type="caution">
    <text evidence="2">The sequence shown here is derived from an EMBL/GenBank/DDBJ whole genome shotgun (WGS) entry which is preliminary data.</text>
</comment>
<protein>
    <submittedName>
        <fullName evidence="2">Uncharacterized protein</fullName>
    </submittedName>
</protein>
<dbReference type="EMBL" id="JAPEUV010000311">
    <property type="protein sequence ID" value="KAJ4329690.1"/>
    <property type="molecule type" value="Genomic_DNA"/>
</dbReference>
<proteinExistence type="predicted"/>
<dbReference type="OrthoDB" id="3787667at2759"/>
<evidence type="ECO:0000313" key="2">
    <source>
        <dbReference type="EMBL" id="KAJ4329690.1"/>
    </source>
</evidence>
<accession>A0A9W8WNS5</accession>
<organism evidence="2 3">
    <name type="scientific">Didymella glomerata</name>
    <dbReference type="NCBI Taxonomy" id="749621"/>
    <lineage>
        <taxon>Eukaryota</taxon>
        <taxon>Fungi</taxon>
        <taxon>Dikarya</taxon>
        <taxon>Ascomycota</taxon>
        <taxon>Pezizomycotina</taxon>
        <taxon>Dothideomycetes</taxon>
        <taxon>Pleosporomycetidae</taxon>
        <taxon>Pleosporales</taxon>
        <taxon>Pleosporineae</taxon>
        <taxon>Didymellaceae</taxon>
        <taxon>Didymella</taxon>
    </lineage>
</organism>
<dbReference type="AlphaFoldDB" id="A0A9W8WNS5"/>
<reference evidence="2" key="1">
    <citation type="submission" date="2022-10" db="EMBL/GenBank/DDBJ databases">
        <title>Tapping the CABI collections for fungal endophytes: first genome assemblies for Collariella, Neodidymelliopsis, Ascochyta clinopodiicola, Didymella pomorum, Didymosphaeria variabile, Neocosmospora piperis and Neocucurbitaria cava.</title>
        <authorList>
            <person name="Hill R."/>
        </authorList>
    </citation>
    <scope>NUCLEOTIDE SEQUENCE</scope>
    <source>
        <strain evidence="2">IMI 360193</strain>
    </source>
</reference>
<sequence>MTDEQKKLQNKLNQRKYRHKKLLGYVPKSGGRRGRPREPGTYRKQLEEQHRYSASAGTDCELRVDAVAAAARSAPVTGMSLEACTPTLQTSDEHAVVAGDAQAAEDACPDYREARPQSTNSSIDTGPSSTMVGGAYPAFAAGLPFDCTASHAWADESVYEPAFAAAAPLSDFAACPALEPRPEMQQSCDPFLPSVVSAECSVSSVPMPQHSSSESCAVAAASEHLLAEALRVQGLRGEIA</sequence>
<keyword evidence="3" id="KW-1185">Reference proteome</keyword>
<evidence type="ECO:0000313" key="3">
    <source>
        <dbReference type="Proteomes" id="UP001140562"/>
    </source>
</evidence>
<dbReference type="Proteomes" id="UP001140562">
    <property type="component" value="Unassembled WGS sequence"/>
</dbReference>
<gene>
    <name evidence="2" type="ORF">N0V87_010652</name>
</gene>
<feature type="region of interest" description="Disordered" evidence="1">
    <location>
        <begin position="25"/>
        <end position="55"/>
    </location>
</feature>
<evidence type="ECO:0000256" key="1">
    <source>
        <dbReference type="SAM" id="MobiDB-lite"/>
    </source>
</evidence>